<keyword evidence="3" id="KW-1185">Reference proteome</keyword>
<keyword evidence="1" id="KW-1133">Transmembrane helix</keyword>
<evidence type="ECO:0000256" key="1">
    <source>
        <dbReference type="SAM" id="Phobius"/>
    </source>
</evidence>
<feature type="transmembrane region" description="Helical" evidence="1">
    <location>
        <begin position="153"/>
        <end position="176"/>
    </location>
</feature>
<feature type="transmembrane region" description="Helical" evidence="1">
    <location>
        <begin position="209"/>
        <end position="231"/>
    </location>
</feature>
<evidence type="ECO:0000313" key="3">
    <source>
        <dbReference type="Proteomes" id="UP000256257"/>
    </source>
</evidence>
<dbReference type="EMBL" id="QNVV01000008">
    <property type="protein sequence ID" value="REC47487.1"/>
    <property type="molecule type" value="Genomic_DNA"/>
</dbReference>
<accession>A0A3D9B2B9</accession>
<protein>
    <recommendedName>
        <fullName evidence="4">DUF4386 domain-containing protein</fullName>
    </recommendedName>
</protein>
<keyword evidence="1" id="KW-0472">Membrane</keyword>
<evidence type="ECO:0000313" key="2">
    <source>
        <dbReference type="EMBL" id="REC47487.1"/>
    </source>
</evidence>
<dbReference type="RefSeq" id="WP_115928280.1">
    <property type="nucleotide sequence ID" value="NZ_QNVV01000008.1"/>
</dbReference>
<dbReference type="OrthoDB" id="2234586at2"/>
<feature type="transmembrane region" description="Helical" evidence="1">
    <location>
        <begin position="99"/>
        <end position="122"/>
    </location>
</feature>
<dbReference type="InterPro" id="IPR046475">
    <property type="entry name" value="DUF6796"/>
</dbReference>
<dbReference type="Proteomes" id="UP000256257">
    <property type="component" value="Unassembled WGS sequence"/>
</dbReference>
<evidence type="ECO:0008006" key="4">
    <source>
        <dbReference type="Google" id="ProtNLM"/>
    </source>
</evidence>
<feature type="transmembrane region" description="Helical" evidence="1">
    <location>
        <begin position="7"/>
        <end position="31"/>
    </location>
</feature>
<proteinExistence type="predicted"/>
<dbReference type="Pfam" id="PF20599">
    <property type="entry name" value="DUF6796"/>
    <property type="match status" value="1"/>
</dbReference>
<keyword evidence="1" id="KW-0812">Transmembrane</keyword>
<sequence>MNYSKKINWSFAAAIMVSVCWLIGDIFVAGFDPNPADYPLFSKTYAGQADLEFATLMLEGSTSRLMFGALIGALTGPLLLPATWLVYQFFKDTQKWYAVSVYWVLLAGAVLSPLGHAGFFYVGEIYKAVYHTDAASHPYLLETGRSFMKMLNIAWGAAIGVLAIGWISFAVCILLNKTLLPRWMALVTPFILTLLIIPLKGFLPLPYSGWVGGAIFNIAYLIFFSSLLFLFRKKLLKEYVMLKRTLA</sequence>
<organism evidence="2 3">
    <name type="scientific">Chryseobacterium pennipullorum</name>
    <dbReference type="NCBI Taxonomy" id="2258963"/>
    <lineage>
        <taxon>Bacteria</taxon>
        <taxon>Pseudomonadati</taxon>
        <taxon>Bacteroidota</taxon>
        <taxon>Flavobacteriia</taxon>
        <taxon>Flavobacteriales</taxon>
        <taxon>Weeksellaceae</taxon>
        <taxon>Chryseobacterium group</taxon>
        <taxon>Chryseobacterium</taxon>
    </lineage>
</organism>
<reference evidence="2 3" key="1">
    <citation type="submission" date="2018-06" db="EMBL/GenBank/DDBJ databases">
        <title>Novel Chryseobacterium species.</title>
        <authorList>
            <person name="Newman J."/>
            <person name="Hugo C."/>
            <person name="Oosthuizen L."/>
            <person name="Charimba G."/>
        </authorList>
    </citation>
    <scope>NUCLEOTIDE SEQUENCE [LARGE SCALE GENOMIC DNA]</scope>
    <source>
        <strain evidence="2 3">7_F195</strain>
    </source>
</reference>
<comment type="caution">
    <text evidence="2">The sequence shown here is derived from an EMBL/GenBank/DDBJ whole genome shotgun (WGS) entry which is preliminary data.</text>
</comment>
<gene>
    <name evidence="2" type="ORF">DRF67_10615</name>
</gene>
<name>A0A3D9B2B9_9FLAO</name>
<feature type="transmembrane region" description="Helical" evidence="1">
    <location>
        <begin position="65"/>
        <end position="87"/>
    </location>
</feature>
<dbReference type="AlphaFoldDB" id="A0A3D9B2B9"/>
<feature type="transmembrane region" description="Helical" evidence="1">
    <location>
        <begin position="183"/>
        <end position="203"/>
    </location>
</feature>